<keyword evidence="1" id="KW-0175">Coiled coil</keyword>
<dbReference type="InParanoid" id="A0A059BB28"/>
<accession>A0A059BB28</accession>
<feature type="coiled-coil region" evidence="1">
    <location>
        <begin position="70"/>
        <end position="104"/>
    </location>
</feature>
<dbReference type="OMA" id="DIPMCEL"/>
<dbReference type="PANTHER" id="PTHR23329">
    <property type="entry name" value="TUFTELIN-INTERACTING PROTEIN 11-RELATED"/>
    <property type="match status" value="1"/>
</dbReference>
<dbReference type="STRING" id="71139.A0A059BB28"/>
<reference evidence="2" key="1">
    <citation type="submission" date="2013-07" db="EMBL/GenBank/DDBJ databases">
        <title>The genome of Eucalyptus grandis.</title>
        <authorList>
            <person name="Schmutz J."/>
            <person name="Hayes R."/>
            <person name="Myburg A."/>
            <person name="Tuskan G."/>
            <person name="Grattapaglia D."/>
            <person name="Rokhsar D.S."/>
        </authorList>
    </citation>
    <scope>NUCLEOTIDE SEQUENCE</scope>
    <source>
        <tissue evidence="2">Leaf extractions</tissue>
    </source>
</reference>
<protein>
    <submittedName>
        <fullName evidence="2">Uncharacterized protein</fullName>
    </submittedName>
</protein>
<dbReference type="AlphaFoldDB" id="A0A059BB28"/>
<name>A0A059BB28_EUCGR</name>
<dbReference type="Gramene" id="KCW63096">
    <property type="protein sequence ID" value="KCW63096"/>
    <property type="gene ID" value="EUGRSUZ_G00703"/>
</dbReference>
<dbReference type="InterPro" id="IPR045211">
    <property type="entry name" value="TFP11/STIP/Ntr1"/>
</dbReference>
<proteinExistence type="predicted"/>
<evidence type="ECO:0000256" key="1">
    <source>
        <dbReference type="SAM" id="Coils"/>
    </source>
</evidence>
<dbReference type="GO" id="GO:0000390">
    <property type="term" value="P:spliceosomal complex disassembly"/>
    <property type="evidence" value="ECO:0007669"/>
    <property type="project" value="InterPro"/>
</dbReference>
<dbReference type="EMBL" id="KK198759">
    <property type="protein sequence ID" value="KCW63096.1"/>
    <property type="molecule type" value="Genomic_DNA"/>
</dbReference>
<evidence type="ECO:0000313" key="2">
    <source>
        <dbReference type="EMBL" id="KCW63096.1"/>
    </source>
</evidence>
<dbReference type="PANTHER" id="PTHR23329:SF1">
    <property type="entry name" value="TUFTELIN-INTERACTING PROTEIN 11"/>
    <property type="match status" value="1"/>
</dbReference>
<gene>
    <name evidence="2" type="ORF">EUGRSUZ_G00703</name>
</gene>
<sequence length="111" mass="13039">MLKNKAKHITAEELLAKKQEQGVEVVQNVHNMRGPQVRVLASLENLNVEEKVRESDIPMCELQHNIRSIVDLVELDIQKIDRDLRNEKEKALSLQEENRSYKLRQNSRRNK</sequence>
<organism evidence="2">
    <name type="scientific">Eucalyptus grandis</name>
    <name type="common">Flooded gum</name>
    <dbReference type="NCBI Taxonomy" id="71139"/>
    <lineage>
        <taxon>Eukaryota</taxon>
        <taxon>Viridiplantae</taxon>
        <taxon>Streptophyta</taxon>
        <taxon>Embryophyta</taxon>
        <taxon>Tracheophyta</taxon>
        <taxon>Spermatophyta</taxon>
        <taxon>Magnoliopsida</taxon>
        <taxon>eudicotyledons</taxon>
        <taxon>Gunneridae</taxon>
        <taxon>Pentapetalae</taxon>
        <taxon>rosids</taxon>
        <taxon>malvids</taxon>
        <taxon>Myrtales</taxon>
        <taxon>Myrtaceae</taxon>
        <taxon>Myrtoideae</taxon>
        <taxon>Eucalypteae</taxon>
        <taxon>Eucalyptus</taxon>
    </lineage>
</organism>